<proteinExistence type="predicted"/>
<evidence type="ECO:0008006" key="3">
    <source>
        <dbReference type="Google" id="ProtNLM"/>
    </source>
</evidence>
<reference evidence="1 2" key="1">
    <citation type="submission" date="2018-08" db="EMBL/GenBank/DDBJ databases">
        <title>A genome reference for cultivated species of the human gut microbiota.</title>
        <authorList>
            <person name="Zou Y."/>
            <person name="Xue W."/>
            <person name="Luo G."/>
        </authorList>
    </citation>
    <scope>NUCLEOTIDE SEQUENCE [LARGE SCALE GENOMIC DNA]</scope>
    <source>
        <strain evidence="1 2">OM08-14</strain>
    </source>
</reference>
<dbReference type="RefSeq" id="WP_117747502.1">
    <property type="nucleotide sequence ID" value="NZ_DAWDCE010000033.1"/>
</dbReference>
<gene>
    <name evidence="1" type="ORF">DXC17_04575</name>
</gene>
<protein>
    <recommendedName>
        <fullName evidence="3">DUF4255 domain-containing protein</fullName>
    </recommendedName>
</protein>
<organism evidence="1 2">
    <name type="scientific">Phocaeicola plebeius</name>
    <dbReference type="NCBI Taxonomy" id="310297"/>
    <lineage>
        <taxon>Bacteria</taxon>
        <taxon>Pseudomonadati</taxon>
        <taxon>Bacteroidota</taxon>
        <taxon>Bacteroidia</taxon>
        <taxon>Bacteroidales</taxon>
        <taxon>Bacteroidaceae</taxon>
        <taxon>Phocaeicola</taxon>
    </lineage>
</organism>
<evidence type="ECO:0000313" key="2">
    <source>
        <dbReference type="Proteomes" id="UP000260780"/>
    </source>
</evidence>
<name>A0A3E4WHD9_9BACT</name>
<sequence length="188" mass="21746">MKGIVEIIGDVVKEMSGNLTIVMPADIENDRFEEVKNPELNYIFGSAQYVKDKLDEYSKVPSTSERKFPLVVLFCPVTEKRDSLDYYSKVSLNILIACSSTKSWSNERRLYASFINILRPIYERLIEVVRNDGRFDIYYDSIVPHEYSENYSYGRYGAYTESGEEVSEPIDAINIRSMELIVKNQSCR</sequence>
<accession>A0A3E4WHD9</accession>
<dbReference type="Proteomes" id="UP000260780">
    <property type="component" value="Unassembled WGS sequence"/>
</dbReference>
<comment type="caution">
    <text evidence="1">The sequence shown here is derived from an EMBL/GenBank/DDBJ whole genome shotgun (WGS) entry which is preliminary data.</text>
</comment>
<dbReference type="EMBL" id="QSTF01000007">
    <property type="protein sequence ID" value="RGM41592.1"/>
    <property type="molecule type" value="Genomic_DNA"/>
</dbReference>
<evidence type="ECO:0000313" key="1">
    <source>
        <dbReference type="EMBL" id="RGM41592.1"/>
    </source>
</evidence>
<dbReference type="AlphaFoldDB" id="A0A3E4WHD9"/>